<name>A0A1G8DUS4_9PROT</name>
<protein>
    <recommendedName>
        <fullName evidence="3">DNA repair photolyase</fullName>
    </recommendedName>
</protein>
<dbReference type="RefSeq" id="WP_092620677.1">
    <property type="nucleotide sequence ID" value="NZ_FNCV01000008.1"/>
</dbReference>
<proteinExistence type="predicted"/>
<accession>A0A1G8DUS4</accession>
<organism evidence="1 2">
    <name type="scientific">Roseospirillum parvum</name>
    <dbReference type="NCBI Taxonomy" id="83401"/>
    <lineage>
        <taxon>Bacteria</taxon>
        <taxon>Pseudomonadati</taxon>
        <taxon>Pseudomonadota</taxon>
        <taxon>Alphaproteobacteria</taxon>
        <taxon>Rhodospirillales</taxon>
        <taxon>Rhodospirillaceae</taxon>
        <taxon>Roseospirillum</taxon>
    </lineage>
</organism>
<gene>
    <name evidence="1" type="ORF">SAMN05421742_108124</name>
</gene>
<dbReference type="OrthoDB" id="9771212at2"/>
<dbReference type="InterPro" id="IPR014998">
    <property type="entry name" value="DUF1848"/>
</dbReference>
<evidence type="ECO:0000313" key="1">
    <source>
        <dbReference type="EMBL" id="SDH61348.1"/>
    </source>
</evidence>
<dbReference type="STRING" id="83401.SAMN05421742_108124"/>
<evidence type="ECO:0000313" key="2">
    <source>
        <dbReference type="Proteomes" id="UP000217076"/>
    </source>
</evidence>
<evidence type="ECO:0008006" key="3">
    <source>
        <dbReference type="Google" id="ProtNLM"/>
    </source>
</evidence>
<dbReference type="EMBL" id="FNCV01000008">
    <property type="protein sequence ID" value="SDH61348.1"/>
    <property type="molecule type" value="Genomic_DNA"/>
</dbReference>
<dbReference type="Proteomes" id="UP000217076">
    <property type="component" value="Unassembled WGS sequence"/>
</dbReference>
<reference evidence="2" key="1">
    <citation type="submission" date="2016-10" db="EMBL/GenBank/DDBJ databases">
        <authorList>
            <person name="Varghese N."/>
            <person name="Submissions S."/>
        </authorList>
    </citation>
    <scope>NUCLEOTIDE SEQUENCE [LARGE SCALE GENOMIC DNA]</scope>
    <source>
        <strain evidence="2">930I</strain>
    </source>
</reference>
<dbReference type="AlphaFoldDB" id="A0A1G8DUS4"/>
<dbReference type="Pfam" id="PF08902">
    <property type="entry name" value="DUF1848"/>
    <property type="match status" value="1"/>
</dbReference>
<sequence length="306" mass="33079">MIVSASYRTDIPAFYGRWFARRLAAGWCAAVNPYSGKPYRIALRPPEVAGMVFWTRHVTPFLPVLDKVAEAGLPFVVQHTLTGYPRALEAAVAEPEKALAGMREVAHRFGPRALVWRHDPIVLSSLTPPAWQRAAFAATARRLEGVVDEVVVSFLQVYRKTVRNMAAAARAGGFTWDDPGPAGKQALLAELAPLAARHGIRLTLCGQPELLVPGVAEARCIDPARLQDLAGRPVPAAAQPHRACACAASRDIGAYDTCPEGCAYCYAVVRRAVARRHHAAHDADSPFLFAPPGTPVPEAPDQGRFL</sequence>
<keyword evidence="2" id="KW-1185">Reference proteome</keyword>